<dbReference type="GO" id="GO:0048586">
    <property type="term" value="P:regulation of long-day photoperiodism, flowering"/>
    <property type="evidence" value="ECO:0007669"/>
    <property type="project" value="UniProtKB-ARBA"/>
</dbReference>
<comment type="caution">
    <text evidence="8">The sequence shown here is derived from an EMBL/GenBank/DDBJ whole genome shotgun (WGS) entry which is preliminary data.</text>
</comment>
<evidence type="ECO:0000256" key="6">
    <source>
        <dbReference type="SAM" id="MobiDB-lite"/>
    </source>
</evidence>
<keyword evidence="5" id="KW-0539">Nucleus</keyword>
<feature type="compositionally biased region" description="Acidic residues" evidence="6">
    <location>
        <begin position="16"/>
        <end position="25"/>
    </location>
</feature>
<reference evidence="8 9" key="1">
    <citation type="journal article" date="2018" name="Sci. Data">
        <title>The draft genome sequence of cork oak.</title>
        <authorList>
            <person name="Ramos A.M."/>
            <person name="Usie A."/>
            <person name="Barbosa P."/>
            <person name="Barros P.M."/>
            <person name="Capote T."/>
            <person name="Chaves I."/>
            <person name="Simoes F."/>
            <person name="Abreu I."/>
            <person name="Carrasquinho I."/>
            <person name="Faro C."/>
            <person name="Guimaraes J.B."/>
            <person name="Mendonca D."/>
            <person name="Nobrega F."/>
            <person name="Rodrigues L."/>
            <person name="Saibo N.J.M."/>
            <person name="Varela M.C."/>
            <person name="Egas C."/>
            <person name="Matos J."/>
            <person name="Miguel C.M."/>
            <person name="Oliveira M.M."/>
            <person name="Ricardo C.P."/>
            <person name="Goncalves S."/>
        </authorList>
    </citation>
    <scope>NUCLEOTIDE SEQUENCE [LARGE SCALE GENOMIC DNA]</scope>
    <source>
        <strain evidence="9">cv. HL8</strain>
    </source>
</reference>
<evidence type="ECO:0000256" key="3">
    <source>
        <dbReference type="ARBA" id="ARBA00023015"/>
    </source>
</evidence>
<dbReference type="AlphaFoldDB" id="A0AAW0L2G7"/>
<gene>
    <name evidence="8" type="primary">MRG1_0</name>
    <name evidence="8" type="ORF">CFP56_010177</name>
</gene>
<proteinExistence type="predicted"/>
<keyword evidence="3" id="KW-0805">Transcription regulation</keyword>
<dbReference type="Proteomes" id="UP000237347">
    <property type="component" value="Unassembled WGS sequence"/>
</dbReference>
<evidence type="ECO:0000256" key="5">
    <source>
        <dbReference type="ARBA" id="ARBA00023242"/>
    </source>
</evidence>
<dbReference type="GO" id="GO:0006325">
    <property type="term" value="P:chromatin organization"/>
    <property type="evidence" value="ECO:0007669"/>
    <property type="project" value="UniProtKB-KW"/>
</dbReference>
<organism evidence="8 9">
    <name type="scientific">Quercus suber</name>
    <name type="common">Cork oak</name>
    <dbReference type="NCBI Taxonomy" id="58331"/>
    <lineage>
        <taxon>Eukaryota</taxon>
        <taxon>Viridiplantae</taxon>
        <taxon>Streptophyta</taxon>
        <taxon>Embryophyta</taxon>
        <taxon>Tracheophyta</taxon>
        <taxon>Spermatophyta</taxon>
        <taxon>Magnoliopsida</taxon>
        <taxon>eudicotyledons</taxon>
        <taxon>Gunneridae</taxon>
        <taxon>Pentapetalae</taxon>
        <taxon>rosids</taxon>
        <taxon>fabids</taxon>
        <taxon>Fagales</taxon>
        <taxon>Fagaceae</taxon>
        <taxon>Quercus</taxon>
    </lineage>
</organism>
<dbReference type="GO" id="GO:0006355">
    <property type="term" value="P:regulation of DNA-templated transcription"/>
    <property type="evidence" value="ECO:0007669"/>
    <property type="project" value="InterPro"/>
</dbReference>
<keyword evidence="4" id="KW-0804">Transcription</keyword>
<evidence type="ECO:0000313" key="8">
    <source>
        <dbReference type="EMBL" id="KAK7844996.1"/>
    </source>
</evidence>
<evidence type="ECO:0000256" key="4">
    <source>
        <dbReference type="ARBA" id="ARBA00023163"/>
    </source>
</evidence>
<keyword evidence="9" id="KW-1185">Reference proteome</keyword>
<dbReference type="Gene3D" id="2.30.30.140">
    <property type="match status" value="1"/>
</dbReference>
<dbReference type="FunFam" id="1.10.274.30:FF:000005">
    <property type="entry name" value="Chromatin modification-related protein EAF3"/>
    <property type="match status" value="1"/>
</dbReference>
<dbReference type="PROSITE" id="PS51640">
    <property type="entry name" value="MRG"/>
    <property type="match status" value="1"/>
</dbReference>
<evidence type="ECO:0000256" key="2">
    <source>
        <dbReference type="ARBA" id="ARBA00022853"/>
    </source>
</evidence>
<dbReference type="GO" id="GO:1990841">
    <property type="term" value="F:promoter-specific chromatin binding"/>
    <property type="evidence" value="ECO:0007669"/>
    <property type="project" value="UniProtKB-ARBA"/>
</dbReference>
<feature type="region of interest" description="Disordered" evidence="6">
    <location>
        <begin position="1"/>
        <end position="34"/>
    </location>
</feature>
<name>A0AAW0L2G7_QUESU</name>
<dbReference type="EMBL" id="PKMF04000177">
    <property type="protein sequence ID" value="KAK7844996.1"/>
    <property type="molecule type" value="Genomic_DNA"/>
</dbReference>
<dbReference type="GO" id="GO:0005634">
    <property type="term" value="C:nucleus"/>
    <property type="evidence" value="ECO:0007669"/>
    <property type="project" value="UniProtKB-SubCell"/>
</dbReference>
<dbReference type="InterPro" id="IPR008676">
    <property type="entry name" value="MRG"/>
</dbReference>
<evidence type="ECO:0000259" key="7">
    <source>
        <dbReference type="Pfam" id="PF05712"/>
    </source>
</evidence>
<dbReference type="PANTHER" id="PTHR10880:SF44">
    <property type="entry name" value="PROTEIN MRG2"/>
    <property type="match status" value="1"/>
</dbReference>
<dbReference type="Pfam" id="PF05712">
    <property type="entry name" value="MRG"/>
    <property type="match status" value="1"/>
</dbReference>
<accession>A0AAW0L2G7</accession>
<comment type="subcellular location">
    <subcellularLocation>
        <location evidence="1">Nucleus</location>
    </subcellularLocation>
</comment>
<feature type="domain" description="MRG" evidence="7">
    <location>
        <begin position="109"/>
        <end position="263"/>
    </location>
</feature>
<dbReference type="Gene3D" id="1.10.274.30">
    <property type="entry name" value="MRG domain"/>
    <property type="match status" value="1"/>
</dbReference>
<dbReference type="PANTHER" id="PTHR10880">
    <property type="entry name" value="MORTALITY FACTOR 4-LIKE PROTEIN"/>
    <property type="match status" value="1"/>
</dbReference>
<dbReference type="GO" id="GO:0000123">
    <property type="term" value="C:histone acetyltransferase complex"/>
    <property type="evidence" value="ECO:0007669"/>
    <property type="project" value="TreeGrafter"/>
</dbReference>
<protein>
    <submittedName>
        <fullName evidence="8">Protein mrg1</fullName>
    </submittedName>
</protein>
<dbReference type="PIRSF" id="PIRSF038133">
    <property type="entry name" value="HAT_Nua4_EAF3/MRG15"/>
    <property type="match status" value="1"/>
</dbReference>
<keyword evidence="2" id="KW-0156">Chromatin regulator</keyword>
<evidence type="ECO:0000256" key="1">
    <source>
        <dbReference type="ARBA" id="ARBA00004123"/>
    </source>
</evidence>
<dbReference type="InterPro" id="IPR038217">
    <property type="entry name" value="MRG_C_sf"/>
</dbReference>
<sequence length="275" mass="30741">MAGTEALITDSSATESDMDVDDDPDSAPSIDSAPFSEGEKVLAFHSSLIYEAKVKKLSTGTGSGSFSCITFWDEWKQQALGQKQSIDKNTKQVELQIIPKRPNAARAKKRKNDSASKEKGMILDKLANIQIPPPLKKQLVDDCDFIAHLGKLVKLPRAPNVDEILKKYLGYRMKKDNSIADSVGEILKGLRCYFDKALPAILLYKSERRQYKKAISVDVSPSTVYGAEHLLRLFVKLPELLYYANIEEETLMELQQELVEFLKPSISKGFPDLAK</sequence>
<evidence type="ECO:0000313" key="9">
    <source>
        <dbReference type="Proteomes" id="UP000237347"/>
    </source>
</evidence>
<dbReference type="InterPro" id="IPR026541">
    <property type="entry name" value="MRG_dom"/>
</dbReference>